<proteinExistence type="predicted"/>
<dbReference type="Proteomes" id="UP000575068">
    <property type="component" value="Unassembled WGS sequence"/>
</dbReference>
<name>A0A840HWN5_9SPHN</name>
<reference evidence="2 3" key="1">
    <citation type="submission" date="2020-08" db="EMBL/GenBank/DDBJ databases">
        <title>Genomic Encyclopedia of Type Strains, Phase IV (KMG-IV): sequencing the most valuable type-strain genomes for metagenomic binning, comparative biology and taxonomic classification.</title>
        <authorList>
            <person name="Goeker M."/>
        </authorList>
    </citation>
    <scope>NUCLEOTIDE SEQUENCE [LARGE SCALE GENOMIC DNA]</scope>
    <source>
        <strain evidence="2 3">DSM 7465</strain>
    </source>
</reference>
<dbReference type="AlphaFoldDB" id="A0A840HWN5"/>
<keyword evidence="3" id="KW-1185">Reference proteome</keyword>
<dbReference type="EMBL" id="JACHOV010000010">
    <property type="protein sequence ID" value="MBB4642373.1"/>
    <property type="molecule type" value="Genomic_DNA"/>
</dbReference>
<accession>A0A840HWN5</accession>
<gene>
    <name evidence="2" type="ORF">HNQ99_002698</name>
</gene>
<organism evidence="2 3">
    <name type="scientific">Rhizorhapis suberifaciens</name>
    <name type="common">corky root of lettuce</name>
    <dbReference type="NCBI Taxonomy" id="13656"/>
    <lineage>
        <taxon>Bacteria</taxon>
        <taxon>Pseudomonadati</taxon>
        <taxon>Pseudomonadota</taxon>
        <taxon>Alphaproteobacteria</taxon>
        <taxon>Sphingomonadales</taxon>
        <taxon>Sphingomonadaceae</taxon>
        <taxon>Rhizorhapis</taxon>
    </lineage>
</organism>
<evidence type="ECO:0000313" key="2">
    <source>
        <dbReference type="EMBL" id="MBB4642373.1"/>
    </source>
</evidence>
<dbReference type="RefSeq" id="WP_184476404.1">
    <property type="nucleotide sequence ID" value="NZ_JACHOV010000010.1"/>
</dbReference>
<evidence type="ECO:0000313" key="3">
    <source>
        <dbReference type="Proteomes" id="UP000575068"/>
    </source>
</evidence>
<sequence>MPMAGLLPYGVSDMLMQQQPQQPEPFTWGGGGQRMTMDDIARERELAAQMQAAGADYSPVQHWTQGLARVAQGLSGGLREREANKASDRLAGEREASIAALLSPQAGGGVNPAINSGISSSDPVVQKLAMQMWERANPKPKQPTELQQNYEWLQGMGMGDDATGLIRSRTDPEIIAPLPGGTYVGPRSGLSAAMGGGDPTSGVPGAQAPTPPTQGGFADFGGASQLIQSMGAPGFLQWQQKHGTPVMVNSPEEAAALPAGTRIMAPDGRIKVKQ</sequence>
<comment type="caution">
    <text evidence="2">The sequence shown here is derived from an EMBL/GenBank/DDBJ whole genome shotgun (WGS) entry which is preliminary data.</text>
</comment>
<evidence type="ECO:0000256" key="1">
    <source>
        <dbReference type="SAM" id="MobiDB-lite"/>
    </source>
</evidence>
<feature type="region of interest" description="Disordered" evidence="1">
    <location>
        <begin position="196"/>
        <end position="218"/>
    </location>
</feature>
<protein>
    <submittedName>
        <fullName evidence="2">Uncharacterized protein</fullName>
    </submittedName>
</protein>